<dbReference type="RefSeq" id="WP_069157043.1">
    <property type="nucleotide sequence ID" value="NZ_DBFYTC010000096.1"/>
</dbReference>
<dbReference type="InterPro" id="IPR011989">
    <property type="entry name" value="ARM-like"/>
</dbReference>
<dbReference type="EMBL" id="MCGI01000002">
    <property type="protein sequence ID" value="ODM11866.1"/>
    <property type="molecule type" value="Genomic_DNA"/>
</dbReference>
<accession>A0A1E3AUJ3</accession>
<dbReference type="AlphaFoldDB" id="A0A1E3AUJ3"/>
<reference evidence="1 2" key="1">
    <citation type="submission" date="2016-07" db="EMBL/GenBank/DDBJ databases">
        <title>Characterization of isolates of Eisenbergiella tayi derived from blood cultures, using whole genome sequencing.</title>
        <authorList>
            <person name="Burdz T."/>
            <person name="Wiebe D."/>
            <person name="Huynh C."/>
            <person name="Bernard K."/>
        </authorList>
    </citation>
    <scope>NUCLEOTIDE SEQUENCE [LARGE SCALE GENOMIC DNA]</scope>
    <source>
        <strain evidence="1 2">NML 120489</strain>
    </source>
</reference>
<dbReference type="InterPro" id="IPR016024">
    <property type="entry name" value="ARM-type_fold"/>
</dbReference>
<gene>
    <name evidence="1" type="ORF">BEH84_02481</name>
</gene>
<organism evidence="1 2">
    <name type="scientific">Eisenbergiella tayi</name>
    <dbReference type="NCBI Taxonomy" id="1432052"/>
    <lineage>
        <taxon>Bacteria</taxon>
        <taxon>Bacillati</taxon>
        <taxon>Bacillota</taxon>
        <taxon>Clostridia</taxon>
        <taxon>Lachnospirales</taxon>
        <taxon>Lachnospiraceae</taxon>
        <taxon>Eisenbergiella</taxon>
    </lineage>
</organism>
<evidence type="ECO:0000313" key="1">
    <source>
        <dbReference type="EMBL" id="ODM11866.1"/>
    </source>
</evidence>
<evidence type="ECO:0008006" key="3">
    <source>
        <dbReference type="Google" id="ProtNLM"/>
    </source>
</evidence>
<name>A0A1E3AUJ3_9FIRM</name>
<dbReference type="Proteomes" id="UP000095003">
    <property type="component" value="Unassembled WGS sequence"/>
</dbReference>
<dbReference type="SUPFAM" id="SSF48371">
    <property type="entry name" value="ARM repeat"/>
    <property type="match status" value="1"/>
</dbReference>
<dbReference type="GeneID" id="93303881"/>
<dbReference type="Gene3D" id="1.25.10.10">
    <property type="entry name" value="Leucine-rich Repeat Variant"/>
    <property type="match status" value="1"/>
</dbReference>
<proteinExistence type="predicted"/>
<protein>
    <recommendedName>
        <fullName evidence="3">HEAT repeat domain-containing protein</fullName>
    </recommendedName>
</protein>
<sequence length="208" mass="23484">MIEKLAFSLGRNDELPNIELAQQLCKENNAEGIKEIVEGLKNKDKRIANDCIKVLYEIGDKNPALIAEYADVFINLLNSRSNRLVWGSMTALASIAELVPEAIHERIALLLQAFENGSVITVDNCVSVLAGLCKANEKYKEELFPVLLEHLKTCRPKETAQHAERIAVCVDKDNRDSFIEVIDKRMEYLHKSQINRLQKLKKALGNLK</sequence>
<evidence type="ECO:0000313" key="2">
    <source>
        <dbReference type="Proteomes" id="UP000095003"/>
    </source>
</evidence>
<comment type="caution">
    <text evidence="1">The sequence shown here is derived from an EMBL/GenBank/DDBJ whole genome shotgun (WGS) entry which is preliminary data.</text>
</comment>